<keyword evidence="7" id="KW-1185">Reference proteome</keyword>
<evidence type="ECO:0000313" key="6">
    <source>
        <dbReference type="EMBL" id="TGE00504.1"/>
    </source>
</evidence>
<feature type="domain" description="Metallo-beta-lactamase" evidence="5">
    <location>
        <begin position="27"/>
        <end position="252"/>
    </location>
</feature>
<evidence type="ECO:0000313" key="7">
    <source>
        <dbReference type="Proteomes" id="UP000297535"/>
    </source>
</evidence>
<dbReference type="OrthoDB" id="9773738at2"/>
<dbReference type="Gene3D" id="3.60.15.10">
    <property type="entry name" value="Ribonuclease Z/Hydroxyacylglutathione hydrolase-like"/>
    <property type="match status" value="1"/>
</dbReference>
<dbReference type="GO" id="GO:0016787">
    <property type="term" value="F:hydrolase activity"/>
    <property type="evidence" value="ECO:0007669"/>
    <property type="project" value="UniProtKB-KW"/>
</dbReference>
<dbReference type="PANTHER" id="PTHR42978">
    <property type="entry name" value="QUORUM-QUENCHING LACTONASE YTNP-RELATED-RELATED"/>
    <property type="match status" value="1"/>
</dbReference>
<gene>
    <name evidence="6" type="ORF">EU555_07035</name>
</gene>
<proteinExistence type="inferred from homology"/>
<comment type="similarity">
    <text evidence="1">Belongs to the metallo-beta-lactamase superfamily.</text>
</comment>
<dbReference type="SUPFAM" id="SSF56281">
    <property type="entry name" value="Metallo-hydrolase/oxidoreductase"/>
    <property type="match status" value="1"/>
</dbReference>
<evidence type="ECO:0000259" key="5">
    <source>
        <dbReference type="SMART" id="SM00849"/>
    </source>
</evidence>
<protein>
    <submittedName>
        <fullName evidence="6">MBL fold metallo-hydrolase</fullName>
    </submittedName>
</protein>
<comment type="caution">
    <text evidence="6">The sequence shown here is derived from an EMBL/GenBank/DDBJ whole genome shotgun (WGS) entry which is preliminary data.</text>
</comment>
<evidence type="ECO:0000256" key="3">
    <source>
        <dbReference type="ARBA" id="ARBA00022801"/>
    </source>
</evidence>
<evidence type="ECO:0000256" key="1">
    <source>
        <dbReference type="ARBA" id="ARBA00007749"/>
    </source>
</evidence>
<evidence type="ECO:0000256" key="2">
    <source>
        <dbReference type="ARBA" id="ARBA00022723"/>
    </source>
</evidence>
<sequence length="278" mass="30925">MAERVSIETATFGLLGPLAHTPTRTMSVHCVIFRIGERVILLDTGFGTREMLEPNRYLGSDALLSLGIVVDVRLTALHRLAARGIRAEQVTDIVLTHLDADHAGGLHDFPGATVHISAEELAAYDEPRSRKSYHPYQVSRQTTLETYGPSDEQWFGLPARSLPLPRDLDAKLIPLPGHSRGHRGVAYRENGQWTLHAGDAYFDARINFLDPPPGLPLEIAMQADSCDRVASLSKLRELRDRHGLEVAMFCAHDYQEYISWTVGRGRADPVDVFRTTLP</sequence>
<dbReference type="InterPro" id="IPR051013">
    <property type="entry name" value="MBL_superfamily_lactonases"/>
</dbReference>
<dbReference type="RefSeq" id="WP_135413969.1">
    <property type="nucleotide sequence ID" value="NZ_SRLB01000005.1"/>
</dbReference>
<dbReference type="InterPro" id="IPR036866">
    <property type="entry name" value="RibonucZ/Hydroxyglut_hydro"/>
</dbReference>
<dbReference type="GO" id="GO:0046872">
    <property type="term" value="F:metal ion binding"/>
    <property type="evidence" value="ECO:0007669"/>
    <property type="project" value="UniProtKB-KW"/>
</dbReference>
<keyword evidence="4" id="KW-0862">Zinc</keyword>
<dbReference type="Pfam" id="PF00753">
    <property type="entry name" value="Lactamase_B"/>
    <property type="match status" value="1"/>
</dbReference>
<dbReference type="EMBL" id="SRLB01000005">
    <property type="protein sequence ID" value="TGE00504.1"/>
    <property type="molecule type" value="Genomic_DNA"/>
</dbReference>
<reference evidence="6 7" key="1">
    <citation type="submission" date="2019-04" db="EMBL/GenBank/DDBJ databases">
        <authorList>
            <person name="Feng G."/>
            <person name="Zhu H."/>
        </authorList>
    </citation>
    <scope>NUCLEOTIDE SEQUENCE [LARGE SCALE GENOMIC DNA]</scope>
    <source>
        <strain evidence="6 7">6HR-1</strain>
    </source>
</reference>
<evidence type="ECO:0000256" key="4">
    <source>
        <dbReference type="ARBA" id="ARBA00022833"/>
    </source>
</evidence>
<dbReference type="SMART" id="SM00849">
    <property type="entry name" value="Lactamase_B"/>
    <property type="match status" value="1"/>
</dbReference>
<name>A0A4Z0NUB0_9HYPH</name>
<accession>A0A4Z0NUB0</accession>
<keyword evidence="3 6" id="KW-0378">Hydrolase</keyword>
<dbReference type="PANTHER" id="PTHR42978:SF3">
    <property type="entry name" value="BLR3078 PROTEIN"/>
    <property type="match status" value="1"/>
</dbReference>
<dbReference type="Proteomes" id="UP000297535">
    <property type="component" value="Unassembled WGS sequence"/>
</dbReference>
<dbReference type="InterPro" id="IPR001279">
    <property type="entry name" value="Metallo-B-lactamas"/>
</dbReference>
<organism evidence="6 7">
    <name type="scientific">Methylobacterium nonmethylotrophicum</name>
    <dbReference type="NCBI Taxonomy" id="1141884"/>
    <lineage>
        <taxon>Bacteria</taxon>
        <taxon>Pseudomonadati</taxon>
        <taxon>Pseudomonadota</taxon>
        <taxon>Alphaproteobacteria</taxon>
        <taxon>Hyphomicrobiales</taxon>
        <taxon>Methylobacteriaceae</taxon>
        <taxon>Methylobacterium</taxon>
    </lineage>
</organism>
<dbReference type="AlphaFoldDB" id="A0A4Z0NUB0"/>
<keyword evidence="2" id="KW-0479">Metal-binding</keyword>